<dbReference type="Gene3D" id="1.20.1740.10">
    <property type="entry name" value="Amino acid/polyamine transporter I"/>
    <property type="match status" value="1"/>
</dbReference>
<keyword evidence="6 8" id="KW-1133">Transmembrane helix</keyword>
<keyword evidence="4 8" id="KW-1003">Cell membrane</keyword>
<feature type="transmembrane region" description="Helical" evidence="8">
    <location>
        <begin position="183"/>
        <end position="201"/>
    </location>
</feature>
<keyword evidence="5 8" id="KW-0812">Transmembrane</keyword>
<accession>A0ABP3TW47</accession>
<dbReference type="NCBIfam" id="TIGR00835">
    <property type="entry name" value="agcS"/>
    <property type="match status" value="1"/>
</dbReference>
<keyword evidence="8" id="KW-0769">Symport</keyword>
<reference evidence="10" key="1">
    <citation type="journal article" date="2019" name="Int. J. Syst. Evol. Microbiol.">
        <title>The Global Catalogue of Microorganisms (GCM) 10K type strain sequencing project: providing services to taxonomists for standard genome sequencing and annotation.</title>
        <authorList>
            <consortium name="The Broad Institute Genomics Platform"/>
            <consortium name="The Broad Institute Genome Sequencing Center for Infectious Disease"/>
            <person name="Wu L."/>
            <person name="Ma J."/>
        </authorList>
    </citation>
    <scope>NUCLEOTIDE SEQUENCE [LARGE SCALE GENOMIC DNA]</scope>
    <source>
        <strain evidence="10">JCM 1405</strain>
    </source>
</reference>
<feature type="transmembrane region" description="Helical" evidence="8">
    <location>
        <begin position="142"/>
        <end position="162"/>
    </location>
</feature>
<sequence length="467" mass="50282">MYAKFIGSLSGYLYTYLLPLLLIGGGLYFSFKTKFVQLRLLKESIKVVNEPAENEKAMSSFQALMVSTASRVGTGNIVGVSTAICIGGAGSVFWMWVVAFLGASSAFVESTLAQIYKKRDKDGGSYGGPAHYIEDGLKNKTLGMIFAIILILTYMVGFNMLAAYNINSAFATYSFYNPKSTPMIVGAVLAVLTGASIFGGGKKLSEIASLLVPIMSVTYIIIAFIIIFKNIGIIPAMFADIFSQAFDFKAIFGGFAGSAVMMGLKRGLYSNEAGIGSAPNAAAAADVSHPVKQGLVQMMSVYLDTWIICTATAIMLLASGVSPTPEIAGAAYNVAALTNNFGVFGQHFFTFALFLFGFTTLIGNYFYSEANLKYIFGEKTSKSTLNVFRTIAVLVILLGTGMEFGVAWDTADVFMAAMALINIPAIFILKNPVIACMNDYIEQRKSGENPVFKASSIKLKDKTDFWN</sequence>
<dbReference type="Pfam" id="PF01235">
    <property type="entry name" value="Na_Ala_symp"/>
    <property type="match status" value="1"/>
</dbReference>
<evidence type="ECO:0000313" key="9">
    <source>
        <dbReference type="EMBL" id="GAA0717794.1"/>
    </source>
</evidence>
<feature type="transmembrane region" description="Helical" evidence="8">
    <location>
        <begin position="301"/>
        <end position="321"/>
    </location>
</feature>
<evidence type="ECO:0000256" key="3">
    <source>
        <dbReference type="ARBA" id="ARBA00022448"/>
    </source>
</evidence>
<feature type="transmembrane region" description="Helical" evidence="8">
    <location>
        <begin position="414"/>
        <end position="435"/>
    </location>
</feature>
<dbReference type="InterPro" id="IPR001463">
    <property type="entry name" value="Na/Ala_symport"/>
</dbReference>
<feature type="transmembrane region" description="Helical" evidence="8">
    <location>
        <begin position="341"/>
        <end position="367"/>
    </location>
</feature>
<feature type="transmembrane region" description="Helical" evidence="8">
    <location>
        <begin position="77"/>
        <end position="101"/>
    </location>
</feature>
<evidence type="ECO:0000256" key="1">
    <source>
        <dbReference type="ARBA" id="ARBA00004651"/>
    </source>
</evidence>
<dbReference type="Proteomes" id="UP001500339">
    <property type="component" value="Unassembled WGS sequence"/>
</dbReference>
<keyword evidence="7 8" id="KW-0472">Membrane</keyword>
<evidence type="ECO:0000256" key="4">
    <source>
        <dbReference type="ARBA" id="ARBA00022475"/>
    </source>
</evidence>
<comment type="subcellular location">
    <subcellularLocation>
        <location evidence="1 8">Cell membrane</location>
        <topology evidence="1 8">Multi-pass membrane protein</topology>
    </subcellularLocation>
</comment>
<protein>
    <submittedName>
        <fullName evidence="9">Alanine/glycine:cation symporter family protein</fullName>
    </submittedName>
</protein>
<dbReference type="RefSeq" id="WP_343765911.1">
    <property type="nucleotide sequence ID" value="NZ_BAAACF010000001.1"/>
</dbReference>
<evidence type="ECO:0000313" key="10">
    <source>
        <dbReference type="Proteomes" id="UP001500339"/>
    </source>
</evidence>
<dbReference type="PANTHER" id="PTHR30330">
    <property type="entry name" value="AGSS FAMILY TRANSPORTER, SODIUM-ALANINE"/>
    <property type="match status" value="1"/>
</dbReference>
<name>A0ABP3TW47_9CLOT</name>
<organism evidence="9 10">
    <name type="scientific">Clostridium malenominatum</name>
    <dbReference type="NCBI Taxonomy" id="1539"/>
    <lineage>
        <taxon>Bacteria</taxon>
        <taxon>Bacillati</taxon>
        <taxon>Bacillota</taxon>
        <taxon>Clostridia</taxon>
        <taxon>Eubacteriales</taxon>
        <taxon>Clostridiaceae</taxon>
        <taxon>Clostridium</taxon>
    </lineage>
</organism>
<dbReference type="PRINTS" id="PR00175">
    <property type="entry name" value="NAALASMPORT"/>
</dbReference>
<evidence type="ECO:0000256" key="7">
    <source>
        <dbReference type="ARBA" id="ARBA00023136"/>
    </source>
</evidence>
<evidence type="ECO:0000256" key="5">
    <source>
        <dbReference type="ARBA" id="ARBA00022692"/>
    </source>
</evidence>
<keyword evidence="10" id="KW-1185">Reference proteome</keyword>
<feature type="transmembrane region" description="Helical" evidence="8">
    <location>
        <begin position="387"/>
        <end position="408"/>
    </location>
</feature>
<keyword evidence="3 8" id="KW-0813">Transport</keyword>
<gene>
    <name evidence="9" type="ORF">GCM10008905_03740</name>
</gene>
<evidence type="ECO:0000256" key="8">
    <source>
        <dbReference type="RuleBase" id="RU363064"/>
    </source>
</evidence>
<comment type="caution">
    <text evidence="9">The sequence shown here is derived from an EMBL/GenBank/DDBJ whole genome shotgun (WGS) entry which is preliminary data.</text>
</comment>
<dbReference type="EMBL" id="BAAACF010000001">
    <property type="protein sequence ID" value="GAA0717794.1"/>
    <property type="molecule type" value="Genomic_DNA"/>
</dbReference>
<proteinExistence type="inferred from homology"/>
<dbReference type="PANTHER" id="PTHR30330:SF1">
    <property type="entry name" value="AMINO-ACID CARRIER PROTEIN ALST"/>
    <property type="match status" value="1"/>
</dbReference>
<evidence type="ECO:0000256" key="6">
    <source>
        <dbReference type="ARBA" id="ARBA00022989"/>
    </source>
</evidence>
<comment type="similarity">
    <text evidence="2 8">Belongs to the alanine or glycine:cation symporter (AGCS) (TC 2.A.25) family.</text>
</comment>
<evidence type="ECO:0000256" key="2">
    <source>
        <dbReference type="ARBA" id="ARBA00009261"/>
    </source>
</evidence>
<feature type="transmembrane region" description="Helical" evidence="8">
    <location>
        <begin position="207"/>
        <end position="228"/>
    </location>
</feature>
<feature type="transmembrane region" description="Helical" evidence="8">
    <location>
        <begin position="12"/>
        <end position="31"/>
    </location>
</feature>